<comment type="caution">
    <text evidence="1">The sequence shown here is derived from an EMBL/GenBank/DDBJ whole genome shotgun (WGS) entry which is preliminary data.</text>
</comment>
<proteinExistence type="predicted"/>
<dbReference type="AlphaFoldDB" id="A0A328XHY8"/>
<dbReference type="GO" id="GO:0000271">
    <property type="term" value="P:polysaccharide biosynthetic process"/>
    <property type="evidence" value="ECO:0007669"/>
    <property type="project" value="InterPro"/>
</dbReference>
<evidence type="ECO:0000313" key="2">
    <source>
        <dbReference type="Proteomes" id="UP000249700"/>
    </source>
</evidence>
<sequence length="476" mass="54834">MKNIFFLLSVSESFFTSCMELFKKDPNSKNVYLSCFSYCNKNDSDLSVFDHAVYFKDALESKNKISMEECLRQAKRMESEYHFVLSSLIHAERNFDRFDKQDVFRIAISMALKVEEINSLKPIEMVVSEGLDDFLSMFLYFFSKKNDIPFRYPVRSRIGTGLYLSDGPDGHVVTASLRNKGKSMLEADAYIEGYLKEKIQPSYMVANRRFFKVASKQDFLTLGKMLIRKDRKTTFHAYQDPFSAVKKRVVRIINASRYASCLSKNEADIEKLSEMGLKYFIYPLHFHPEASTLVKGRWINNQLQIIEFISKSLPADCVLLVKEHKVSIGRRERSFYDEVVKHHNVMLVSHKLNPHDLIKRSCGVVTISSSMGLEAIFHDKAVICFGDVFYNQVNGVVNARNIAKMNEYVLEALSFKGYSQGDVRCLIYEIITSSVFPEKDFSPHKYAEEHCEVFLDLLATDIDFVIHGKALRKNVA</sequence>
<accession>A0A328XHY8</accession>
<reference evidence="1 2" key="1">
    <citation type="submission" date="2018-06" db="EMBL/GenBank/DDBJ databases">
        <title>Comparative analysis of microorganisms from saline springs in Andes Mountain Range, Colombia.</title>
        <authorList>
            <person name="Rubin E."/>
        </authorList>
    </citation>
    <scope>NUCLEOTIDE SEQUENCE [LARGE SCALE GENOMIC DNA]</scope>
    <source>
        <strain evidence="1 2">USBA-857</strain>
    </source>
</reference>
<gene>
    <name evidence="1" type="ORF">BCL93_110132</name>
</gene>
<name>A0A328XHY8_9GAMM</name>
<dbReference type="EMBL" id="QLSX01000010">
    <property type="protein sequence ID" value="RAR59099.1"/>
    <property type="molecule type" value="Genomic_DNA"/>
</dbReference>
<organism evidence="1 2">
    <name type="scientific">Onishia taeanensis</name>
    <dbReference type="NCBI Taxonomy" id="284577"/>
    <lineage>
        <taxon>Bacteria</taxon>
        <taxon>Pseudomonadati</taxon>
        <taxon>Pseudomonadota</taxon>
        <taxon>Gammaproteobacteria</taxon>
        <taxon>Oceanospirillales</taxon>
        <taxon>Halomonadaceae</taxon>
        <taxon>Onishia</taxon>
    </lineage>
</organism>
<dbReference type="Pfam" id="PF05159">
    <property type="entry name" value="Capsule_synth"/>
    <property type="match status" value="1"/>
</dbReference>
<evidence type="ECO:0000313" key="1">
    <source>
        <dbReference type="EMBL" id="RAR59099.1"/>
    </source>
</evidence>
<dbReference type="InterPro" id="IPR007833">
    <property type="entry name" value="Capsule_polysaccharide_synth"/>
</dbReference>
<dbReference type="RefSeq" id="WP_112055865.1">
    <property type="nucleotide sequence ID" value="NZ_QLSX01000010.1"/>
</dbReference>
<dbReference type="OrthoDB" id="543755at2"/>
<dbReference type="Proteomes" id="UP000249700">
    <property type="component" value="Unassembled WGS sequence"/>
</dbReference>
<protein>
    <submittedName>
        <fullName evidence="1">Capsular polysaccharide biosynthesis protein</fullName>
    </submittedName>
</protein>
<dbReference type="GO" id="GO:0015774">
    <property type="term" value="P:polysaccharide transport"/>
    <property type="evidence" value="ECO:0007669"/>
    <property type="project" value="InterPro"/>
</dbReference>